<organism evidence="10 11">
    <name type="scientific">Paenibacillus oralis</name>
    <dbReference type="NCBI Taxonomy" id="2490856"/>
    <lineage>
        <taxon>Bacteria</taxon>
        <taxon>Bacillati</taxon>
        <taxon>Bacillota</taxon>
        <taxon>Bacilli</taxon>
        <taxon>Bacillales</taxon>
        <taxon>Paenibacillaceae</taxon>
        <taxon>Paenibacillus</taxon>
    </lineage>
</organism>
<feature type="compositionally biased region" description="Basic and acidic residues" evidence="6">
    <location>
        <begin position="1"/>
        <end position="21"/>
    </location>
</feature>
<feature type="domain" description="RecX first three-helical" evidence="9">
    <location>
        <begin position="92"/>
        <end position="130"/>
    </location>
</feature>
<comment type="similarity">
    <text evidence="2 5">Belongs to the RecX family.</text>
</comment>
<keyword evidence="4 5" id="KW-0963">Cytoplasm</keyword>
<dbReference type="Pfam" id="PF21982">
    <property type="entry name" value="RecX_HTH1"/>
    <property type="match status" value="1"/>
</dbReference>
<evidence type="ECO:0000256" key="1">
    <source>
        <dbReference type="ARBA" id="ARBA00004496"/>
    </source>
</evidence>
<sequence length="248" mass="28580">MRAPEREKSHQVEDAGQEEKSGLSAFPEDAELAITSVLMLKRPKHRYRIFFGAYAFEVHEDVMIKYRMIKGAVFNKAELEEIISADERQRGYADALAYLSRKPRTAYEISMRLKEKGWGEETVNDVIHRLHTEGYLNDAVYAQEWASQRVKLRGKGKLWVRHELRQKGVSKPLIEEALGEVSEDDEFESAMLLGAKKWRGTSGEPLDKKRKTGAFLQRRGFSGKVVSKVLRELSREDGVNAEDEWYEE</sequence>
<dbReference type="InterPro" id="IPR053926">
    <property type="entry name" value="RecX_HTH_1st"/>
</dbReference>
<evidence type="ECO:0000259" key="7">
    <source>
        <dbReference type="Pfam" id="PF02631"/>
    </source>
</evidence>
<reference evidence="10 11" key="1">
    <citation type="submission" date="2018-11" db="EMBL/GenBank/DDBJ databases">
        <title>Genome sequencing of Paenibacillus sp. KCOM 3021 (= ChDC PVNT-B20).</title>
        <authorList>
            <person name="Kook J.-K."/>
            <person name="Park S.-N."/>
            <person name="Lim Y.K."/>
        </authorList>
    </citation>
    <scope>NUCLEOTIDE SEQUENCE [LARGE SCALE GENOMIC DNA]</scope>
    <source>
        <strain evidence="10 11">KCOM 3021</strain>
    </source>
</reference>
<proteinExistence type="inferred from homology"/>
<dbReference type="InterPro" id="IPR053925">
    <property type="entry name" value="RecX_HTH_3rd"/>
</dbReference>
<comment type="caution">
    <text evidence="10">The sequence shown here is derived from an EMBL/GenBank/DDBJ whole genome shotgun (WGS) entry which is preliminary data.</text>
</comment>
<evidence type="ECO:0000256" key="5">
    <source>
        <dbReference type="HAMAP-Rule" id="MF_01114"/>
    </source>
</evidence>
<dbReference type="InterPro" id="IPR003783">
    <property type="entry name" value="Regulatory_RecX"/>
</dbReference>
<dbReference type="Pfam" id="PF21981">
    <property type="entry name" value="RecX_HTH3"/>
    <property type="match status" value="1"/>
</dbReference>
<dbReference type="Pfam" id="PF02631">
    <property type="entry name" value="RecX_HTH2"/>
    <property type="match status" value="1"/>
</dbReference>
<dbReference type="EMBL" id="RRCN01000001">
    <property type="protein sequence ID" value="RRJ67715.1"/>
    <property type="molecule type" value="Genomic_DNA"/>
</dbReference>
<evidence type="ECO:0000256" key="3">
    <source>
        <dbReference type="ARBA" id="ARBA00018111"/>
    </source>
</evidence>
<protein>
    <recommendedName>
        <fullName evidence="3 5">Regulatory protein RecX</fullName>
    </recommendedName>
</protein>
<dbReference type="AlphaFoldDB" id="A0A3P3UBI2"/>
<gene>
    <name evidence="5" type="primary">recX</name>
    <name evidence="10" type="ORF">EHV15_22785</name>
</gene>
<dbReference type="Gene3D" id="1.10.10.10">
    <property type="entry name" value="Winged helix-like DNA-binding domain superfamily/Winged helix DNA-binding domain"/>
    <property type="match status" value="3"/>
</dbReference>
<comment type="function">
    <text evidence="5">Modulates RecA activity.</text>
</comment>
<evidence type="ECO:0000256" key="4">
    <source>
        <dbReference type="ARBA" id="ARBA00022490"/>
    </source>
</evidence>
<feature type="domain" description="RecX third three-helical" evidence="8">
    <location>
        <begin position="184"/>
        <end position="230"/>
    </location>
</feature>
<accession>A0A3P3UBI2</accession>
<dbReference type="GO" id="GO:0006282">
    <property type="term" value="P:regulation of DNA repair"/>
    <property type="evidence" value="ECO:0007669"/>
    <property type="project" value="UniProtKB-UniRule"/>
</dbReference>
<dbReference type="InterPro" id="IPR053924">
    <property type="entry name" value="RecX_HTH_2nd"/>
</dbReference>
<dbReference type="PANTHER" id="PTHR33602">
    <property type="entry name" value="REGULATORY PROTEIN RECX FAMILY PROTEIN"/>
    <property type="match status" value="1"/>
</dbReference>
<evidence type="ECO:0000259" key="9">
    <source>
        <dbReference type="Pfam" id="PF21982"/>
    </source>
</evidence>
<dbReference type="OrthoDB" id="5421057at2"/>
<dbReference type="PANTHER" id="PTHR33602:SF1">
    <property type="entry name" value="REGULATORY PROTEIN RECX FAMILY PROTEIN"/>
    <property type="match status" value="1"/>
</dbReference>
<evidence type="ECO:0000313" key="11">
    <source>
        <dbReference type="Proteomes" id="UP000267017"/>
    </source>
</evidence>
<dbReference type="Proteomes" id="UP000267017">
    <property type="component" value="Unassembled WGS sequence"/>
</dbReference>
<keyword evidence="11" id="KW-1185">Reference proteome</keyword>
<evidence type="ECO:0000256" key="2">
    <source>
        <dbReference type="ARBA" id="ARBA00009695"/>
    </source>
</evidence>
<evidence type="ECO:0000256" key="6">
    <source>
        <dbReference type="SAM" id="MobiDB-lite"/>
    </source>
</evidence>
<evidence type="ECO:0000313" key="10">
    <source>
        <dbReference type="EMBL" id="RRJ67715.1"/>
    </source>
</evidence>
<dbReference type="HAMAP" id="MF_01114">
    <property type="entry name" value="RecX"/>
    <property type="match status" value="1"/>
</dbReference>
<name>A0A3P3UBI2_9BACL</name>
<dbReference type="GO" id="GO:0005737">
    <property type="term" value="C:cytoplasm"/>
    <property type="evidence" value="ECO:0007669"/>
    <property type="project" value="UniProtKB-SubCell"/>
</dbReference>
<feature type="domain" description="RecX second three-helical" evidence="7">
    <location>
        <begin position="137"/>
        <end position="178"/>
    </location>
</feature>
<evidence type="ECO:0000259" key="8">
    <source>
        <dbReference type="Pfam" id="PF21981"/>
    </source>
</evidence>
<feature type="region of interest" description="Disordered" evidence="6">
    <location>
        <begin position="1"/>
        <end position="23"/>
    </location>
</feature>
<dbReference type="InterPro" id="IPR036388">
    <property type="entry name" value="WH-like_DNA-bd_sf"/>
</dbReference>
<comment type="subcellular location">
    <subcellularLocation>
        <location evidence="1 5">Cytoplasm</location>
    </subcellularLocation>
</comment>